<keyword evidence="6" id="KW-1003">Cell membrane</keyword>
<gene>
    <name evidence="7" type="ORF">ACFFLH_08260</name>
</gene>
<evidence type="ECO:0000313" key="8">
    <source>
        <dbReference type="Proteomes" id="UP001589628"/>
    </source>
</evidence>
<keyword evidence="3 6" id="KW-0812">Transmembrane</keyword>
<evidence type="ECO:0000256" key="1">
    <source>
        <dbReference type="ARBA" id="ARBA00004141"/>
    </source>
</evidence>
<feature type="transmembrane region" description="Helical" evidence="6">
    <location>
        <begin position="82"/>
        <end position="101"/>
    </location>
</feature>
<organism evidence="7 8">
    <name type="scientific">Balneatrix alpica</name>
    <dbReference type="NCBI Taxonomy" id="75684"/>
    <lineage>
        <taxon>Bacteria</taxon>
        <taxon>Pseudomonadati</taxon>
        <taxon>Pseudomonadota</taxon>
        <taxon>Gammaproteobacteria</taxon>
        <taxon>Oceanospirillales</taxon>
        <taxon>Balneatrichaceae</taxon>
        <taxon>Balneatrix</taxon>
    </lineage>
</organism>
<keyword evidence="8" id="KW-1185">Reference proteome</keyword>
<dbReference type="RefSeq" id="WP_027311854.1">
    <property type="nucleotide sequence ID" value="NZ_JBHLZN010000002.1"/>
</dbReference>
<accession>A0ABV5ZD00</accession>
<comment type="subcellular location">
    <subcellularLocation>
        <location evidence="6">Cell membrane</location>
        <topology evidence="6">Multi-pass membrane protein</topology>
    </subcellularLocation>
    <subcellularLocation>
        <location evidence="1">Membrane</location>
        <topology evidence="1">Multi-pass membrane protein</topology>
    </subcellularLocation>
</comment>
<dbReference type="Pfam" id="PF01925">
    <property type="entry name" value="TauE"/>
    <property type="match status" value="1"/>
</dbReference>
<reference evidence="7 8" key="1">
    <citation type="submission" date="2024-09" db="EMBL/GenBank/DDBJ databases">
        <authorList>
            <person name="Sun Q."/>
            <person name="Mori K."/>
        </authorList>
    </citation>
    <scope>NUCLEOTIDE SEQUENCE [LARGE SCALE GENOMIC DNA]</scope>
    <source>
        <strain evidence="7 8">ATCC 51285</strain>
    </source>
</reference>
<protein>
    <recommendedName>
        <fullName evidence="6">Probable membrane transporter protein</fullName>
    </recommendedName>
</protein>
<feature type="transmembrane region" description="Helical" evidence="6">
    <location>
        <begin position="199"/>
        <end position="219"/>
    </location>
</feature>
<comment type="similarity">
    <text evidence="2 6">Belongs to the 4-toluene sulfonate uptake permease (TSUP) (TC 2.A.102) family.</text>
</comment>
<evidence type="ECO:0000256" key="2">
    <source>
        <dbReference type="ARBA" id="ARBA00009142"/>
    </source>
</evidence>
<feature type="transmembrane region" description="Helical" evidence="6">
    <location>
        <begin position="108"/>
        <end position="125"/>
    </location>
</feature>
<keyword evidence="5 6" id="KW-0472">Membrane</keyword>
<keyword evidence="4 6" id="KW-1133">Transmembrane helix</keyword>
<evidence type="ECO:0000256" key="6">
    <source>
        <dbReference type="RuleBase" id="RU363041"/>
    </source>
</evidence>
<proteinExistence type="inferred from homology"/>
<evidence type="ECO:0000313" key="7">
    <source>
        <dbReference type="EMBL" id="MFB9886399.1"/>
    </source>
</evidence>
<feature type="transmembrane region" description="Helical" evidence="6">
    <location>
        <begin position="169"/>
        <end position="193"/>
    </location>
</feature>
<feature type="transmembrane region" description="Helical" evidence="6">
    <location>
        <begin position="17"/>
        <end position="36"/>
    </location>
</feature>
<comment type="caution">
    <text evidence="7">The sequence shown here is derived from an EMBL/GenBank/DDBJ whole genome shotgun (WGS) entry which is preliminary data.</text>
</comment>
<feature type="transmembrane region" description="Helical" evidence="6">
    <location>
        <begin position="231"/>
        <end position="249"/>
    </location>
</feature>
<feature type="transmembrane region" description="Helical" evidence="6">
    <location>
        <begin position="43"/>
        <end position="62"/>
    </location>
</feature>
<evidence type="ECO:0000256" key="3">
    <source>
        <dbReference type="ARBA" id="ARBA00022692"/>
    </source>
</evidence>
<evidence type="ECO:0000256" key="4">
    <source>
        <dbReference type="ARBA" id="ARBA00022989"/>
    </source>
</evidence>
<dbReference type="EMBL" id="JBHLZN010000002">
    <property type="protein sequence ID" value="MFB9886399.1"/>
    <property type="molecule type" value="Genomic_DNA"/>
</dbReference>
<evidence type="ECO:0000256" key="5">
    <source>
        <dbReference type="ARBA" id="ARBA00023136"/>
    </source>
</evidence>
<sequence>MAWITTWLPPALSGTDVLWLMLASLLTSALTVATGVGGGTALLAVMANILPVTVIIPVHGLVQLGSNAGRLLMLWRHVHWSLTGWFVLGCLLGSALGGQLVISLPQSVLQLMLGLFILLLCWLPLPLQGIGERSGVWMGGVTAFVSMFVGATGPFVLALLKNVLLERHALVATMAALMSCQHLVKVGVFIALGVALHDWLGLILLMVMLGGCGTLLGSLVLQRLSNHRFALILKVMITLLALRLLYAGFNH</sequence>
<feature type="transmembrane region" description="Helical" evidence="6">
    <location>
        <begin position="137"/>
        <end position="160"/>
    </location>
</feature>
<dbReference type="InterPro" id="IPR002781">
    <property type="entry name" value="TM_pro_TauE-like"/>
</dbReference>
<name>A0ABV5ZD00_9GAMM</name>
<dbReference type="Proteomes" id="UP001589628">
    <property type="component" value="Unassembled WGS sequence"/>
</dbReference>